<sequence length="131" mass="13565">MPSTRGGGVHGECARKQREGPSRAELGFVSAPLSALLPRVASAPGGGVFLTARFAGSGLFPGAPSSRDRGAASKATYFLSGMLCEPRVATPALTHSRGTLRSPDRIDIKHANEGTPALHKPVAITRHGIID</sequence>
<organism evidence="2 3">
    <name type="scientific">Aldrovandia affinis</name>
    <dbReference type="NCBI Taxonomy" id="143900"/>
    <lineage>
        <taxon>Eukaryota</taxon>
        <taxon>Metazoa</taxon>
        <taxon>Chordata</taxon>
        <taxon>Craniata</taxon>
        <taxon>Vertebrata</taxon>
        <taxon>Euteleostomi</taxon>
        <taxon>Actinopterygii</taxon>
        <taxon>Neopterygii</taxon>
        <taxon>Teleostei</taxon>
        <taxon>Notacanthiformes</taxon>
        <taxon>Halosauridae</taxon>
        <taxon>Aldrovandia</taxon>
    </lineage>
</organism>
<dbReference type="AlphaFoldDB" id="A0AAD7SKA0"/>
<reference evidence="2" key="1">
    <citation type="journal article" date="2023" name="Science">
        <title>Genome structures resolve the early diversification of teleost fishes.</title>
        <authorList>
            <person name="Parey E."/>
            <person name="Louis A."/>
            <person name="Montfort J."/>
            <person name="Bouchez O."/>
            <person name="Roques C."/>
            <person name="Iampietro C."/>
            <person name="Lluch J."/>
            <person name="Castinel A."/>
            <person name="Donnadieu C."/>
            <person name="Desvignes T."/>
            <person name="Floi Bucao C."/>
            <person name="Jouanno E."/>
            <person name="Wen M."/>
            <person name="Mejri S."/>
            <person name="Dirks R."/>
            <person name="Jansen H."/>
            <person name="Henkel C."/>
            <person name="Chen W.J."/>
            <person name="Zahm M."/>
            <person name="Cabau C."/>
            <person name="Klopp C."/>
            <person name="Thompson A.W."/>
            <person name="Robinson-Rechavi M."/>
            <person name="Braasch I."/>
            <person name="Lecointre G."/>
            <person name="Bobe J."/>
            <person name="Postlethwait J.H."/>
            <person name="Berthelot C."/>
            <person name="Roest Crollius H."/>
            <person name="Guiguen Y."/>
        </authorList>
    </citation>
    <scope>NUCLEOTIDE SEQUENCE</scope>
    <source>
        <strain evidence="2">NC1722</strain>
    </source>
</reference>
<feature type="compositionally biased region" description="Gly residues" evidence="1">
    <location>
        <begin position="1"/>
        <end position="10"/>
    </location>
</feature>
<name>A0AAD7SKA0_9TELE</name>
<gene>
    <name evidence="2" type="ORF">AAFF_G00344590</name>
</gene>
<evidence type="ECO:0000256" key="1">
    <source>
        <dbReference type="SAM" id="MobiDB-lite"/>
    </source>
</evidence>
<evidence type="ECO:0000313" key="3">
    <source>
        <dbReference type="Proteomes" id="UP001221898"/>
    </source>
</evidence>
<protein>
    <submittedName>
        <fullName evidence="2">Uncharacterized protein</fullName>
    </submittedName>
</protein>
<keyword evidence="3" id="KW-1185">Reference proteome</keyword>
<accession>A0AAD7SKA0</accession>
<feature type="compositionally biased region" description="Basic and acidic residues" evidence="1">
    <location>
        <begin position="12"/>
        <end position="22"/>
    </location>
</feature>
<proteinExistence type="predicted"/>
<evidence type="ECO:0000313" key="2">
    <source>
        <dbReference type="EMBL" id="KAJ8404109.1"/>
    </source>
</evidence>
<comment type="caution">
    <text evidence="2">The sequence shown here is derived from an EMBL/GenBank/DDBJ whole genome shotgun (WGS) entry which is preliminary data.</text>
</comment>
<dbReference type="EMBL" id="JAINUG010000055">
    <property type="protein sequence ID" value="KAJ8404109.1"/>
    <property type="molecule type" value="Genomic_DNA"/>
</dbReference>
<feature type="region of interest" description="Disordered" evidence="1">
    <location>
        <begin position="1"/>
        <end position="23"/>
    </location>
</feature>
<dbReference type="Proteomes" id="UP001221898">
    <property type="component" value="Unassembled WGS sequence"/>
</dbReference>